<reference evidence="3 4" key="1">
    <citation type="submission" date="2015-10" db="EMBL/GenBank/DDBJ databases">
        <title>Full genome of DAOMC 229536 Phialocephala scopiformis, a fungal endophyte of spruce producing the potent anti-insectan compound rugulosin.</title>
        <authorList>
            <consortium name="DOE Joint Genome Institute"/>
            <person name="Walker A.K."/>
            <person name="Frasz S.L."/>
            <person name="Seifert K.A."/>
            <person name="Miller J.D."/>
            <person name="Mondo S.J."/>
            <person name="Labutti K."/>
            <person name="Lipzen A."/>
            <person name="Dockter R."/>
            <person name="Kennedy M."/>
            <person name="Grigoriev I.V."/>
            <person name="Spatafora J.W."/>
        </authorList>
    </citation>
    <scope>NUCLEOTIDE SEQUENCE [LARGE SCALE GENOMIC DNA]</scope>
    <source>
        <strain evidence="3 4">CBS 120377</strain>
    </source>
</reference>
<feature type="coiled-coil region" evidence="1">
    <location>
        <begin position="297"/>
        <end position="324"/>
    </location>
</feature>
<dbReference type="KEGG" id="psco:LY89DRAFT_779394"/>
<dbReference type="InParanoid" id="A0A194XLL6"/>
<dbReference type="Proteomes" id="UP000070700">
    <property type="component" value="Unassembled WGS sequence"/>
</dbReference>
<feature type="region of interest" description="Disordered" evidence="2">
    <location>
        <begin position="117"/>
        <end position="138"/>
    </location>
</feature>
<evidence type="ECO:0000256" key="1">
    <source>
        <dbReference type="SAM" id="Coils"/>
    </source>
</evidence>
<sequence>MPAPGQFLPRKSSAHRIACIALYRALLKQCPHIPLPDDVPLRGNTNPITHFIQKAFRKNVYHTSPKLVVTALETGYAACSLLHHAATSSPESPNPSLLQVHDLLRAQSNSYVASKLACPPKPPPGRPASKAYPGAPKAVDIRPLPKEKLTGRRHVPKLVAVHGIFPFLRFRKPQSAYLSRVLTQKVKRKLRRFERLAEMEGAKEMGEWEDVWEDTVSSVGHLKNESRRDSEWEDGEKGVEKGDYKPFKLDSQSWGEAPHYARLATWSALAKEGARARRLGSKMLEIIDQEQKLWEEERRERRHLKNLERKRRKLESLAQEGKSKNSSF</sequence>
<gene>
    <name evidence="3" type="ORF">LY89DRAFT_779394</name>
</gene>
<dbReference type="RefSeq" id="XP_018075017.1">
    <property type="nucleotide sequence ID" value="XM_018222286.1"/>
</dbReference>
<organism evidence="3 4">
    <name type="scientific">Mollisia scopiformis</name>
    <name type="common">Conifer needle endophyte fungus</name>
    <name type="synonym">Phialocephala scopiformis</name>
    <dbReference type="NCBI Taxonomy" id="149040"/>
    <lineage>
        <taxon>Eukaryota</taxon>
        <taxon>Fungi</taxon>
        <taxon>Dikarya</taxon>
        <taxon>Ascomycota</taxon>
        <taxon>Pezizomycotina</taxon>
        <taxon>Leotiomycetes</taxon>
        <taxon>Helotiales</taxon>
        <taxon>Mollisiaceae</taxon>
        <taxon>Mollisia</taxon>
    </lineage>
</organism>
<dbReference type="InterPro" id="IPR046896">
    <property type="entry name" value="Cup1-like_N"/>
</dbReference>
<name>A0A194XLL6_MOLSC</name>
<protein>
    <submittedName>
        <fullName evidence="3">Uncharacterized protein</fullName>
    </submittedName>
</protein>
<evidence type="ECO:0000256" key="2">
    <source>
        <dbReference type="SAM" id="MobiDB-lite"/>
    </source>
</evidence>
<keyword evidence="1" id="KW-0175">Coiled coil</keyword>
<dbReference type="GeneID" id="28832012"/>
<evidence type="ECO:0000313" key="3">
    <source>
        <dbReference type="EMBL" id="KUJ20662.1"/>
    </source>
</evidence>
<evidence type="ECO:0000313" key="4">
    <source>
        <dbReference type="Proteomes" id="UP000070700"/>
    </source>
</evidence>
<dbReference type="CDD" id="cd20273">
    <property type="entry name" value="Complex1_LYR_unchar"/>
    <property type="match status" value="1"/>
</dbReference>
<dbReference type="EMBL" id="KQ947409">
    <property type="protein sequence ID" value="KUJ20662.1"/>
    <property type="molecule type" value="Genomic_DNA"/>
</dbReference>
<keyword evidence="4" id="KW-1185">Reference proteome</keyword>
<dbReference type="AlphaFoldDB" id="A0A194XLL6"/>
<dbReference type="OrthoDB" id="3925971at2759"/>
<dbReference type="STRING" id="149040.A0A194XLL6"/>
<accession>A0A194XLL6</accession>
<proteinExistence type="predicted"/>